<evidence type="ECO:0000259" key="22">
    <source>
        <dbReference type="PROSITE" id="PS50862"/>
    </source>
</evidence>
<evidence type="ECO:0000256" key="20">
    <source>
        <dbReference type="SAM" id="MobiDB-lite"/>
    </source>
</evidence>
<dbReference type="PANTHER" id="PTHR42918:SF15">
    <property type="entry name" value="LYSINE--TRNA LIGASE, CHLOROPLASTIC_MITOCHONDRIAL"/>
    <property type="match status" value="1"/>
</dbReference>
<keyword evidence="19" id="KW-0648">Protein biosynthesis</keyword>
<evidence type="ECO:0000256" key="14">
    <source>
        <dbReference type="ARBA" id="ARBA00023251"/>
    </source>
</evidence>
<evidence type="ECO:0000256" key="15">
    <source>
        <dbReference type="ARBA" id="ARBA00023268"/>
    </source>
</evidence>
<comment type="similarity">
    <text evidence="3">In the C-terminal section; belongs to the class-II aminoacyl-tRNA synthetase family.</text>
</comment>
<keyword evidence="19" id="KW-0963">Cytoplasm</keyword>
<dbReference type="Pfam" id="PF01336">
    <property type="entry name" value="tRNA_anti-codon"/>
    <property type="match status" value="1"/>
</dbReference>
<dbReference type="Gene3D" id="3.30.930.10">
    <property type="entry name" value="Bira Bifunctional Protein, Domain 2"/>
    <property type="match status" value="1"/>
</dbReference>
<dbReference type="Gene3D" id="2.40.50.140">
    <property type="entry name" value="Nucleic acid-binding proteins"/>
    <property type="match status" value="1"/>
</dbReference>
<dbReference type="EC" id="6.1.1.6" evidence="19"/>
<dbReference type="GO" id="GO:0050071">
    <property type="term" value="F:phosphatidylglycerol lysyltransferase activity"/>
    <property type="evidence" value="ECO:0007669"/>
    <property type="project" value="UniProtKB-EC"/>
</dbReference>
<keyword evidence="21" id="KW-0472">Membrane</keyword>
<evidence type="ECO:0000256" key="11">
    <source>
        <dbReference type="ARBA" id="ARBA00022989"/>
    </source>
</evidence>
<feature type="binding site" evidence="19">
    <location>
        <position position="1063"/>
    </location>
    <ligand>
        <name>Mg(2+)</name>
        <dbReference type="ChEBI" id="CHEBI:18420"/>
        <label>1</label>
    </ligand>
</feature>
<evidence type="ECO:0000256" key="6">
    <source>
        <dbReference type="ARBA" id="ARBA00022679"/>
    </source>
</evidence>
<comment type="caution">
    <text evidence="23">The sequence shown here is derived from an EMBL/GenBank/DDBJ whole genome shotgun (WGS) entry which is preliminary data.</text>
</comment>
<name>A0ABT0R3T8_9MICO</name>
<dbReference type="InterPro" id="IPR044136">
    <property type="entry name" value="Lys-tRNA-ligase_II_N"/>
</dbReference>
<feature type="binding site" evidence="19">
    <location>
        <position position="1063"/>
    </location>
    <ligand>
        <name>Mg(2+)</name>
        <dbReference type="ChEBI" id="CHEBI:18420"/>
        <label>2</label>
    </ligand>
</feature>
<evidence type="ECO:0000313" key="24">
    <source>
        <dbReference type="Proteomes" id="UP001203761"/>
    </source>
</evidence>
<dbReference type="Proteomes" id="UP001203761">
    <property type="component" value="Unassembled WGS sequence"/>
</dbReference>
<feature type="binding site" evidence="19">
    <location>
        <position position="1056"/>
    </location>
    <ligand>
        <name>Mg(2+)</name>
        <dbReference type="ChEBI" id="CHEBI:18420"/>
        <label>1</label>
    </ligand>
</feature>
<keyword evidence="10 19" id="KW-0067">ATP-binding</keyword>
<dbReference type="InterPro" id="IPR018149">
    <property type="entry name" value="Lys-tRNA-synth_II_C"/>
</dbReference>
<comment type="subcellular location">
    <subcellularLocation>
        <location evidence="1">Cell membrane</location>
        <topology evidence="1">Multi-pass membrane protein</topology>
    </subcellularLocation>
    <subcellularLocation>
        <location evidence="19">Cytoplasm</location>
    </subcellularLocation>
</comment>
<dbReference type="NCBIfam" id="NF002821">
    <property type="entry name" value="PRK02983.1"/>
    <property type="match status" value="1"/>
</dbReference>
<comment type="cofactor">
    <cofactor evidence="19">
        <name>Mg(2+)</name>
        <dbReference type="ChEBI" id="CHEBI:18420"/>
    </cofactor>
    <text evidence="19">Binds 3 Mg(2+) ions per subunit.</text>
</comment>
<dbReference type="HAMAP" id="MF_00252">
    <property type="entry name" value="Lys_tRNA_synth_class2"/>
    <property type="match status" value="1"/>
</dbReference>
<keyword evidence="8 19" id="KW-0479">Metal-binding</keyword>
<comment type="catalytic activity">
    <reaction evidence="17">
        <text>L-lysyl-tRNA(Lys) + a 1,2-diacyl-sn-glycero-3-phospho-(1'-sn-glycerol) = a 1,2-diacyl-sn-glycero-3-phospho-1'-(3'-O-L-lysyl)-sn-glycerol + tRNA(Lys)</text>
        <dbReference type="Rhea" id="RHEA:10668"/>
        <dbReference type="Rhea" id="RHEA-COMP:9696"/>
        <dbReference type="Rhea" id="RHEA-COMP:9697"/>
        <dbReference type="ChEBI" id="CHEBI:64716"/>
        <dbReference type="ChEBI" id="CHEBI:75792"/>
        <dbReference type="ChEBI" id="CHEBI:78442"/>
        <dbReference type="ChEBI" id="CHEBI:78529"/>
        <dbReference type="EC" id="2.3.2.3"/>
    </reaction>
</comment>
<feature type="transmembrane region" description="Helical" evidence="21">
    <location>
        <begin position="143"/>
        <end position="166"/>
    </location>
</feature>
<comment type="similarity">
    <text evidence="2">In the N-terminal section; belongs to the LPG synthetase family.</text>
</comment>
<reference evidence="23" key="1">
    <citation type="submission" date="2022-02" db="EMBL/GenBank/DDBJ databases">
        <authorList>
            <person name="Lee M."/>
            <person name="Kim S.-J."/>
            <person name="Jung M.-Y."/>
        </authorList>
    </citation>
    <scope>NUCLEOTIDE SEQUENCE</scope>
    <source>
        <strain evidence="23">JHP9</strain>
    </source>
</reference>
<dbReference type="CDD" id="cd04322">
    <property type="entry name" value="LysRS_N"/>
    <property type="match status" value="1"/>
</dbReference>
<evidence type="ECO:0000256" key="5">
    <source>
        <dbReference type="ARBA" id="ARBA00022598"/>
    </source>
</evidence>
<evidence type="ECO:0000256" key="1">
    <source>
        <dbReference type="ARBA" id="ARBA00004651"/>
    </source>
</evidence>
<dbReference type="RefSeq" id="WP_249738240.1">
    <property type="nucleotide sequence ID" value="NZ_JAKNCJ010000009.1"/>
</dbReference>
<feature type="transmembrane region" description="Helical" evidence="21">
    <location>
        <begin position="182"/>
        <end position="206"/>
    </location>
</feature>
<evidence type="ECO:0000256" key="3">
    <source>
        <dbReference type="ARBA" id="ARBA00009968"/>
    </source>
</evidence>
<dbReference type="SUPFAM" id="SSF55681">
    <property type="entry name" value="Class II aaRS and biotin synthetases"/>
    <property type="match status" value="1"/>
</dbReference>
<keyword evidence="24" id="KW-1185">Reference proteome</keyword>
<evidence type="ECO:0000256" key="17">
    <source>
        <dbReference type="ARBA" id="ARBA00047540"/>
    </source>
</evidence>
<gene>
    <name evidence="23" type="primary">lysX</name>
    <name evidence="19" type="synonym">lysS</name>
    <name evidence="23" type="ORF">Bequi_12350</name>
</gene>
<feature type="region of interest" description="Disordered" evidence="20">
    <location>
        <begin position="1"/>
        <end position="28"/>
    </location>
</feature>
<comment type="similarity">
    <text evidence="19">Belongs to the class-II aminoacyl-tRNA synthetase family.</text>
</comment>
<evidence type="ECO:0000256" key="2">
    <source>
        <dbReference type="ARBA" id="ARBA00005270"/>
    </source>
</evidence>
<evidence type="ECO:0000256" key="16">
    <source>
        <dbReference type="ARBA" id="ARBA00024681"/>
    </source>
</evidence>
<evidence type="ECO:0000256" key="10">
    <source>
        <dbReference type="ARBA" id="ARBA00022840"/>
    </source>
</evidence>
<keyword evidence="5 19" id="KW-0436">Ligase</keyword>
<evidence type="ECO:0000256" key="18">
    <source>
        <dbReference type="ARBA" id="ARBA00048573"/>
    </source>
</evidence>
<evidence type="ECO:0000256" key="7">
    <source>
        <dbReference type="ARBA" id="ARBA00022692"/>
    </source>
</evidence>
<keyword evidence="6 23" id="KW-0808">Transferase</keyword>
<keyword evidence="12" id="KW-0443">Lipid metabolism</keyword>
<feature type="transmembrane region" description="Helical" evidence="21">
    <location>
        <begin position="108"/>
        <end position="131"/>
    </location>
</feature>
<keyword evidence="23" id="KW-0012">Acyltransferase</keyword>
<dbReference type="InterPro" id="IPR012340">
    <property type="entry name" value="NA-bd_OB-fold"/>
</dbReference>
<evidence type="ECO:0000256" key="19">
    <source>
        <dbReference type="HAMAP-Rule" id="MF_00252"/>
    </source>
</evidence>
<evidence type="ECO:0000256" key="4">
    <source>
        <dbReference type="ARBA" id="ARBA00022475"/>
    </source>
</evidence>
<keyword evidence="15" id="KW-0511">Multifunctional enzyme</keyword>
<dbReference type="Pfam" id="PF00152">
    <property type="entry name" value="tRNA-synt_2"/>
    <property type="match status" value="1"/>
</dbReference>
<dbReference type="InterPro" id="IPR031553">
    <property type="entry name" value="tRNA-synt_2_TM"/>
</dbReference>
<dbReference type="PANTHER" id="PTHR42918">
    <property type="entry name" value="LYSYL-TRNA SYNTHETASE"/>
    <property type="match status" value="1"/>
</dbReference>
<protein>
    <recommendedName>
        <fullName evidence="19">Lysine--tRNA ligase</fullName>
        <ecNumber evidence="19">6.1.1.6</ecNumber>
    </recommendedName>
    <alternativeName>
        <fullName evidence="19">Lysyl-tRNA synthetase</fullName>
        <shortName evidence="19">LysRS</shortName>
    </alternativeName>
</protein>
<dbReference type="Pfam" id="PF09924">
    <property type="entry name" value="LPG_synthase_C"/>
    <property type="match status" value="1"/>
</dbReference>
<keyword evidence="14" id="KW-0046">Antibiotic resistance</keyword>
<keyword evidence="11 21" id="KW-1133">Transmembrane helix</keyword>
<keyword evidence="19" id="KW-0460">Magnesium</keyword>
<evidence type="ECO:0000256" key="21">
    <source>
        <dbReference type="SAM" id="Phobius"/>
    </source>
</evidence>
<feature type="transmembrane region" description="Helical" evidence="21">
    <location>
        <begin position="81"/>
        <end position="101"/>
    </location>
</feature>
<dbReference type="InterPro" id="IPR004365">
    <property type="entry name" value="NA-bd_OB_tRNA"/>
</dbReference>
<dbReference type="InterPro" id="IPR004364">
    <property type="entry name" value="Aa-tRNA-synt_II"/>
</dbReference>
<dbReference type="InterPro" id="IPR024320">
    <property type="entry name" value="LPG_synthase_C"/>
</dbReference>
<keyword evidence="9 19" id="KW-0547">Nucleotide-binding</keyword>
<dbReference type="NCBIfam" id="NF001756">
    <property type="entry name" value="PRK00484.1"/>
    <property type="match status" value="1"/>
</dbReference>
<comment type="function">
    <text evidence="16">Catalyzes the production of L-lysyl-tRNA(Lys)transfer and the transfer of a lysyl group from L-lysyl-tRNA(Lys) to membrane-bound phosphatidylglycerol (PG), which produces lysylphosphatidylglycerol (LPG), one of the components of the bacterial membrane with a positive net charge. LPG synthesis contributes to the resistance to cationic antimicrobial peptides (CAMPs) and likely protects M.tuberculosis against the CAMPs produced by competiting microorganisms (bacteriocins). In fact, the modification of anionic phosphatidylglycerol with positively charged L-lysine results in repulsion of the peptides.</text>
</comment>
<evidence type="ECO:0000256" key="9">
    <source>
        <dbReference type="ARBA" id="ARBA00022741"/>
    </source>
</evidence>
<dbReference type="InterPro" id="IPR002313">
    <property type="entry name" value="Lys-tRNA-ligase_II"/>
</dbReference>
<evidence type="ECO:0000256" key="13">
    <source>
        <dbReference type="ARBA" id="ARBA00023146"/>
    </source>
</evidence>
<evidence type="ECO:0000256" key="8">
    <source>
        <dbReference type="ARBA" id="ARBA00022723"/>
    </source>
</evidence>
<feature type="transmembrane region" description="Helical" evidence="21">
    <location>
        <begin position="242"/>
        <end position="262"/>
    </location>
</feature>
<evidence type="ECO:0000256" key="12">
    <source>
        <dbReference type="ARBA" id="ARBA00023098"/>
    </source>
</evidence>
<comment type="subunit">
    <text evidence="19">Homodimer.</text>
</comment>
<proteinExistence type="inferred from homology"/>
<dbReference type="Pfam" id="PF16995">
    <property type="entry name" value="tRNA-synt_2_TM"/>
    <property type="match status" value="1"/>
</dbReference>
<keyword evidence="7 21" id="KW-0812">Transmembrane</keyword>
<comment type="catalytic activity">
    <reaction evidence="18 19">
        <text>tRNA(Lys) + L-lysine + ATP = L-lysyl-tRNA(Lys) + AMP + diphosphate</text>
        <dbReference type="Rhea" id="RHEA:20792"/>
        <dbReference type="Rhea" id="RHEA-COMP:9696"/>
        <dbReference type="Rhea" id="RHEA-COMP:9697"/>
        <dbReference type="ChEBI" id="CHEBI:30616"/>
        <dbReference type="ChEBI" id="CHEBI:32551"/>
        <dbReference type="ChEBI" id="CHEBI:33019"/>
        <dbReference type="ChEBI" id="CHEBI:78442"/>
        <dbReference type="ChEBI" id="CHEBI:78529"/>
        <dbReference type="ChEBI" id="CHEBI:456215"/>
        <dbReference type="EC" id="6.1.1.6"/>
    </reaction>
</comment>
<dbReference type="GO" id="GO:0004824">
    <property type="term" value="F:lysine-tRNA ligase activity"/>
    <property type="evidence" value="ECO:0007669"/>
    <property type="project" value="UniProtKB-EC"/>
</dbReference>
<feature type="domain" description="Aminoacyl-transfer RNA synthetases class-II family profile" evidence="22">
    <location>
        <begin position="801"/>
        <end position="1143"/>
    </location>
</feature>
<evidence type="ECO:0000313" key="23">
    <source>
        <dbReference type="EMBL" id="MCL6424158.1"/>
    </source>
</evidence>
<keyword evidence="4" id="KW-1003">Cell membrane</keyword>
<feature type="transmembrane region" description="Helical" evidence="21">
    <location>
        <begin position="40"/>
        <end position="61"/>
    </location>
</feature>
<keyword evidence="13 19" id="KW-0030">Aminoacyl-tRNA synthetase</keyword>
<dbReference type="PROSITE" id="PS50862">
    <property type="entry name" value="AA_TRNA_LIGASE_II"/>
    <property type="match status" value="1"/>
</dbReference>
<dbReference type="SUPFAM" id="SSF50249">
    <property type="entry name" value="Nucleic acid-binding proteins"/>
    <property type="match status" value="1"/>
</dbReference>
<sequence length="1147" mass="124815">MPLPPRAARTAIVPEHTAGGETRTMDQRPAQITDPKGRRIATAITWVYALGAASSFILLIFGQLGREAPTLPEILFSVLNVPLYPSLASSATLLLVTGALLRRKRAGLWAVAVLQVLGSLYSLAIVIMILSQRSLYLHGGEDLRLWLAIGANAISPLVGIAALILLRRVRAQFPGRLARGSWLLAAAVLVIGTAVSLLVSHVILLLTAGSGAFQWQVLLHGLLEAFGLRLPAPQLTRVPGWVPDLTGILLGLTIFAAAWVFLRSAHRRETWSAEHALRVRSLLADHGAQDSLGYFATRRDKAIVFGPGEEAAIAYSVVGGVALASGDPVGPKSAWDGAIDAFLDLCRRSGWLPAVISSGEDAAAAWTRHGMLATAMGDEAVLRTDRFDLARTDMTAVRRAANHARKASLTVAIRRHSALTPAEREQMVRLADQWRQGGDERGFSMALGRLGDPADGSCILVTAEDQDGQWQGLLSFVPWGRNGASLDVMRRSPSAPGGVTELMVSELLTRGSEVGVREVSLNFAMLRGVFAGSERVGASPLTRLGSAVLSRFEGRFQLESLYRSNDKYRPEWRPRYLLVSSVLTVPRTALAAGVLEGFVPWPRRALVDARPLGFSEDELARVREIDARRVATEDLAPRRSDQSRHRVRHMELLREAGMEPYPIGLSAPQAFAEVAARIAEGGSDAPLRAAGRVRRMRSFGGVVFVELIEGSETLQAILERGTVGPDSLRLWRRAVDTGDIVLFHGRAGTSRAGEPSLIVHRWQMASKALQPIPFGSFEDPEARLRRRSTDLIVHPRDAGLLRARSVVIRAVREHFQSAGYTEVETPILQAIHGGANARPFTTFINAYSADLTLRIAPELALKRLLVGGMGPIFEIGRNFRNEGADATHNPEFTVIEAYAPFSDYNGMRRITEAMIKQAARALYGHEVLPLHNVRTGEDLEGRPRSAQPADPAERLRALLGDVSAPWPVVRVLDAVSAAVGTEITLETDMDVLLGFAAEHGVHVADGMGPGAIIEELYGELVEERTIRPTFYVDFPRETSPLTGPHRSQPGLVERWDLVICGMEIGTAYSELADPLEQRRRFTEQSLKAAAGDVEAMQIDEDFLLALENAMPPAGGLGIGLDRLVMLLTDTSIREVLTFPFVRPERKG</sequence>
<dbReference type="InterPro" id="IPR045864">
    <property type="entry name" value="aa-tRNA-synth_II/BPL/LPL"/>
</dbReference>
<dbReference type="PRINTS" id="PR00982">
    <property type="entry name" value="TRNASYNTHLYS"/>
</dbReference>
<dbReference type="EMBL" id="JAKNCJ010000009">
    <property type="protein sequence ID" value="MCL6424158.1"/>
    <property type="molecule type" value="Genomic_DNA"/>
</dbReference>
<dbReference type="InterPro" id="IPR006195">
    <property type="entry name" value="aa-tRNA-synth_II"/>
</dbReference>
<accession>A0ABT0R3T8</accession>
<organism evidence="23 24">
    <name type="scientific">Brachybacterium equifaecis</name>
    <dbReference type="NCBI Taxonomy" id="2910770"/>
    <lineage>
        <taxon>Bacteria</taxon>
        <taxon>Bacillati</taxon>
        <taxon>Actinomycetota</taxon>
        <taxon>Actinomycetes</taxon>
        <taxon>Micrococcales</taxon>
        <taxon>Dermabacteraceae</taxon>
        <taxon>Brachybacterium</taxon>
    </lineage>
</organism>